<accession>A0A2S6BQV8</accession>
<comment type="caution">
    <text evidence="1">The sequence shown here is derived from an EMBL/GenBank/DDBJ whole genome shotgun (WGS) entry which is preliminary data.</text>
</comment>
<dbReference type="AlphaFoldDB" id="A0A2S6BQV8"/>
<dbReference type="OrthoDB" id="3942661at2759"/>
<name>A0A2S6BQV8_9PEZI</name>
<dbReference type="EMBL" id="PNEN01001797">
    <property type="protein sequence ID" value="PPJ49856.1"/>
    <property type="molecule type" value="Genomic_DNA"/>
</dbReference>
<protein>
    <submittedName>
        <fullName evidence="1">Uncharacterized protein</fullName>
    </submittedName>
</protein>
<proteinExistence type="predicted"/>
<dbReference type="Proteomes" id="UP000237631">
    <property type="component" value="Unassembled WGS sequence"/>
</dbReference>
<gene>
    <name evidence="1" type="ORF">CBER1_05012</name>
</gene>
<evidence type="ECO:0000313" key="1">
    <source>
        <dbReference type="EMBL" id="PPJ49856.1"/>
    </source>
</evidence>
<sequence>MGSASVQEGHVVRVTSRVQLPTGLKFIGVEEPVAILQYARDMSLARGRIVYEIFGQERKLTGYVVPSDIHTEAVRNCRKGNDARIAWAGLSETLRTAHWDVRRKILDQFPNIDATAARLISERLISHKTHINKPNIEKAVVDHVIHMWTAFSFRLEQGESKESAIKTINPRTREVLTKWMGPDARAEKIGDFWKRWDLLDTPVPTQNVWGEELVYKEMDYGGKRRWGAEEELGTFYTPGAMTWFGGKETAANLACRSNGFT</sequence>
<evidence type="ECO:0000313" key="2">
    <source>
        <dbReference type="Proteomes" id="UP000237631"/>
    </source>
</evidence>
<reference evidence="2" key="1">
    <citation type="journal article" date="2017" name="bioRxiv">
        <title>Conservation of a gene cluster reveals novel cercosporin biosynthetic mechanisms and extends production to the genus Colletotrichum.</title>
        <authorList>
            <person name="de Jonge R."/>
            <person name="Ebert M.K."/>
            <person name="Huitt-Roehl C.R."/>
            <person name="Pal P."/>
            <person name="Suttle J.C."/>
            <person name="Spanner R.E."/>
            <person name="Neubauer J.D."/>
            <person name="Jurick W.M.II."/>
            <person name="Stott K.A."/>
            <person name="Secor G.A."/>
            <person name="Thomma B.P.H.J."/>
            <person name="Van de Peer Y."/>
            <person name="Townsend C.A."/>
            <person name="Bolton M.D."/>
        </authorList>
    </citation>
    <scope>NUCLEOTIDE SEQUENCE [LARGE SCALE GENOMIC DNA]</scope>
    <source>
        <strain evidence="2">CBS538.71</strain>
    </source>
</reference>
<keyword evidence="2" id="KW-1185">Reference proteome</keyword>
<organism evidence="1 2">
    <name type="scientific">Cercospora berteroae</name>
    <dbReference type="NCBI Taxonomy" id="357750"/>
    <lineage>
        <taxon>Eukaryota</taxon>
        <taxon>Fungi</taxon>
        <taxon>Dikarya</taxon>
        <taxon>Ascomycota</taxon>
        <taxon>Pezizomycotina</taxon>
        <taxon>Dothideomycetes</taxon>
        <taxon>Dothideomycetidae</taxon>
        <taxon>Mycosphaerellales</taxon>
        <taxon>Mycosphaerellaceae</taxon>
        <taxon>Cercospora</taxon>
    </lineage>
</organism>